<evidence type="ECO:0000256" key="3">
    <source>
        <dbReference type="ARBA" id="ARBA00022448"/>
    </source>
</evidence>
<evidence type="ECO:0000256" key="2">
    <source>
        <dbReference type="ARBA" id="ARBA00009142"/>
    </source>
</evidence>
<dbReference type="RefSeq" id="WP_062802391.1">
    <property type="nucleotide sequence ID" value="NZ_CP014845.1"/>
</dbReference>
<dbReference type="InterPro" id="IPR052017">
    <property type="entry name" value="TSUP"/>
</dbReference>
<feature type="transmembrane region" description="Helical" evidence="8">
    <location>
        <begin position="167"/>
        <end position="188"/>
    </location>
</feature>
<feature type="transmembrane region" description="Helical" evidence="8">
    <location>
        <begin position="6"/>
        <end position="36"/>
    </location>
</feature>
<accession>A0A142JR45</accession>
<dbReference type="KEGG" id="cnan:A2G96_22190"/>
<dbReference type="STRING" id="1796606.A2G96_22190"/>
<name>A0A142JR45_9BURK</name>
<evidence type="ECO:0000313" key="10">
    <source>
        <dbReference type="Proteomes" id="UP000075238"/>
    </source>
</evidence>
<organism evidence="9 10">
    <name type="scientific">Cupriavidus nantongensis</name>
    <dbReference type="NCBI Taxonomy" id="1796606"/>
    <lineage>
        <taxon>Bacteria</taxon>
        <taxon>Pseudomonadati</taxon>
        <taxon>Pseudomonadota</taxon>
        <taxon>Betaproteobacteria</taxon>
        <taxon>Burkholderiales</taxon>
        <taxon>Burkholderiaceae</taxon>
        <taxon>Cupriavidus</taxon>
    </lineage>
</organism>
<dbReference type="InterPro" id="IPR002781">
    <property type="entry name" value="TM_pro_TauE-like"/>
</dbReference>
<dbReference type="AlphaFoldDB" id="A0A142JR45"/>
<keyword evidence="4 8" id="KW-1003">Cell membrane</keyword>
<comment type="similarity">
    <text evidence="2 8">Belongs to the 4-toluene sulfonate uptake permease (TSUP) (TC 2.A.102) family.</text>
</comment>
<feature type="transmembrane region" description="Helical" evidence="8">
    <location>
        <begin position="227"/>
        <end position="245"/>
    </location>
</feature>
<feature type="transmembrane region" description="Helical" evidence="8">
    <location>
        <begin position="97"/>
        <end position="115"/>
    </location>
</feature>
<comment type="subcellular location">
    <subcellularLocation>
        <location evidence="1 8">Cell membrane</location>
        <topology evidence="1 8">Multi-pass membrane protein</topology>
    </subcellularLocation>
</comment>
<dbReference type="EMBL" id="CP014845">
    <property type="protein sequence ID" value="AMR80557.1"/>
    <property type="molecule type" value="Genomic_DNA"/>
</dbReference>
<feature type="transmembrane region" description="Helical" evidence="8">
    <location>
        <begin position="194"/>
        <end position="215"/>
    </location>
</feature>
<proteinExistence type="inferred from homology"/>
<dbReference type="GO" id="GO:0005886">
    <property type="term" value="C:plasma membrane"/>
    <property type="evidence" value="ECO:0007669"/>
    <property type="project" value="UniProtKB-SubCell"/>
</dbReference>
<evidence type="ECO:0000313" key="9">
    <source>
        <dbReference type="EMBL" id="AMR80557.1"/>
    </source>
</evidence>
<evidence type="ECO:0000256" key="1">
    <source>
        <dbReference type="ARBA" id="ARBA00004651"/>
    </source>
</evidence>
<keyword evidence="10" id="KW-1185">Reference proteome</keyword>
<keyword evidence="5 8" id="KW-0812">Transmembrane</keyword>
<protein>
    <recommendedName>
        <fullName evidence="8">Probable membrane transporter protein</fullName>
    </recommendedName>
</protein>
<gene>
    <name evidence="9" type="ORF">A2G96_22190</name>
</gene>
<feature type="transmembrane region" description="Helical" evidence="8">
    <location>
        <begin position="135"/>
        <end position="155"/>
    </location>
</feature>
<dbReference type="Pfam" id="PF01925">
    <property type="entry name" value="TauE"/>
    <property type="match status" value="1"/>
</dbReference>
<dbReference type="PANTHER" id="PTHR30269">
    <property type="entry name" value="TRANSMEMBRANE PROTEIN YFCA"/>
    <property type="match status" value="1"/>
</dbReference>
<keyword evidence="6 8" id="KW-1133">Transmembrane helix</keyword>
<evidence type="ECO:0000256" key="5">
    <source>
        <dbReference type="ARBA" id="ARBA00022692"/>
    </source>
</evidence>
<dbReference type="Proteomes" id="UP000075238">
    <property type="component" value="Chromosome 2"/>
</dbReference>
<keyword evidence="3" id="KW-0813">Transport</keyword>
<evidence type="ECO:0000256" key="8">
    <source>
        <dbReference type="RuleBase" id="RU363041"/>
    </source>
</evidence>
<evidence type="ECO:0000256" key="4">
    <source>
        <dbReference type="ARBA" id="ARBA00022475"/>
    </source>
</evidence>
<dbReference type="PANTHER" id="PTHR30269:SF32">
    <property type="entry name" value="MEMBRANE TRANSPORTER PROTEIN-RELATED"/>
    <property type="match status" value="1"/>
</dbReference>
<evidence type="ECO:0000256" key="6">
    <source>
        <dbReference type="ARBA" id="ARBA00022989"/>
    </source>
</evidence>
<keyword evidence="7 8" id="KW-0472">Membrane</keyword>
<reference evidence="9 10" key="1">
    <citation type="submission" date="2016-03" db="EMBL/GenBank/DDBJ databases">
        <title>Complete genome sequence of a novel chlorpyrifos degrading bacterium, Cupriavidus nantongensis sp. X1.</title>
        <authorList>
            <person name="Fang L."/>
        </authorList>
    </citation>
    <scope>NUCLEOTIDE SEQUENCE [LARGE SCALE GENOMIC DNA]</scope>
    <source>
        <strain evidence="9 10">X1</strain>
    </source>
</reference>
<evidence type="ECO:0000256" key="7">
    <source>
        <dbReference type="ARBA" id="ARBA00023136"/>
    </source>
</evidence>
<sequence length="247" mass="25761">MAAEHYAILGATIGAAYTVFGLTGFGAAMVAVPVLVQFLPLQFVVPMLLLLDLVATAVVGVRNRSSVSHTELFRLLPFMMIGVALGTTVLAKLESRWLLVGLGLFVLAMTARALMGSSGRMAAAAKGWSVPAGVIGGVFSALFGTGGPIYTMYLASRLPEIDVFRSTIASVILSSAVARLLAFAGGGLLQQDELWRSAAFAMPFSLAGLAVGSCLRRRISADAVRRALLVFLGASGASVLVRGLLMR</sequence>
<dbReference type="OrthoDB" id="5801432at2"/>
<feature type="transmembrane region" description="Helical" evidence="8">
    <location>
        <begin position="43"/>
        <end position="60"/>
    </location>
</feature>